<evidence type="ECO:0000256" key="1">
    <source>
        <dbReference type="PROSITE-ProRule" id="PRU00024"/>
    </source>
</evidence>
<sequence length="258" mass="28743">MGRESYGSSSYGAVRPPAWLGGLVGETFFVGCSVHESRKKNEKNIFCLECCRSICPHCASTTSHRHHPLLQVRRYVYNDVVRLDDLEKLIDCSYVQPYTINSAKVVFLKQRPQSRPFKGSGNICLTCDRILQEPFHFCSLSCKVDRVMMQGQDLSSILHRFSQSDFAFSRFDGLEDDGRITPNSILEDPLQYNNTGSGGTTGSSEDLAVEEINGRNKNKKKEKHGKSSSNGGGGFLPQIVMSLSNRRKGTPPQRSPLS</sequence>
<dbReference type="GO" id="GO:0008270">
    <property type="term" value="F:zinc ion binding"/>
    <property type="evidence" value="ECO:0007669"/>
    <property type="project" value="UniProtKB-KW"/>
</dbReference>
<dbReference type="SUPFAM" id="SSF57845">
    <property type="entry name" value="B-box zinc-binding domain"/>
    <property type="match status" value="1"/>
</dbReference>
<name>A0A0K9PLT0_ZOSMR</name>
<feature type="domain" description="B box-type" evidence="3">
    <location>
        <begin position="32"/>
        <end position="72"/>
    </location>
</feature>
<keyword evidence="1" id="KW-0863">Zinc-finger</keyword>
<keyword evidence="5" id="KW-1185">Reference proteome</keyword>
<dbReference type="InterPro" id="IPR006734">
    <property type="entry name" value="PLATZ"/>
</dbReference>
<dbReference type="PANTHER" id="PTHR31065:SF46">
    <property type="entry name" value="PLATZ TRANSCRIPTION FACTOR FAMILY PROTEIN-RELATED"/>
    <property type="match status" value="1"/>
</dbReference>
<organism evidence="4 5">
    <name type="scientific">Zostera marina</name>
    <name type="common">Eelgrass</name>
    <dbReference type="NCBI Taxonomy" id="29655"/>
    <lineage>
        <taxon>Eukaryota</taxon>
        <taxon>Viridiplantae</taxon>
        <taxon>Streptophyta</taxon>
        <taxon>Embryophyta</taxon>
        <taxon>Tracheophyta</taxon>
        <taxon>Spermatophyta</taxon>
        <taxon>Magnoliopsida</taxon>
        <taxon>Liliopsida</taxon>
        <taxon>Zosteraceae</taxon>
        <taxon>Zostera</taxon>
    </lineage>
</organism>
<evidence type="ECO:0000313" key="5">
    <source>
        <dbReference type="Proteomes" id="UP000036987"/>
    </source>
</evidence>
<reference evidence="5" key="1">
    <citation type="journal article" date="2016" name="Nature">
        <title>The genome of the seagrass Zostera marina reveals angiosperm adaptation to the sea.</title>
        <authorList>
            <person name="Olsen J.L."/>
            <person name="Rouze P."/>
            <person name="Verhelst B."/>
            <person name="Lin Y.-C."/>
            <person name="Bayer T."/>
            <person name="Collen J."/>
            <person name="Dattolo E."/>
            <person name="De Paoli E."/>
            <person name="Dittami S."/>
            <person name="Maumus F."/>
            <person name="Michel G."/>
            <person name="Kersting A."/>
            <person name="Lauritano C."/>
            <person name="Lohaus R."/>
            <person name="Toepel M."/>
            <person name="Tonon T."/>
            <person name="Vanneste K."/>
            <person name="Amirebrahimi M."/>
            <person name="Brakel J."/>
            <person name="Bostroem C."/>
            <person name="Chovatia M."/>
            <person name="Grimwood J."/>
            <person name="Jenkins J.W."/>
            <person name="Jueterbock A."/>
            <person name="Mraz A."/>
            <person name="Stam W.T."/>
            <person name="Tice H."/>
            <person name="Bornberg-Bauer E."/>
            <person name="Green P.J."/>
            <person name="Pearson G.A."/>
            <person name="Procaccini G."/>
            <person name="Duarte C.M."/>
            <person name="Schmutz J."/>
            <person name="Reusch T.B.H."/>
            <person name="Van de Peer Y."/>
        </authorList>
    </citation>
    <scope>NUCLEOTIDE SEQUENCE [LARGE SCALE GENOMIC DNA]</scope>
    <source>
        <strain evidence="5">cv. Finnish</strain>
    </source>
</reference>
<dbReference type="OMA" id="YCLDCCK"/>
<dbReference type="PANTHER" id="PTHR31065">
    <property type="entry name" value="PLATZ TRANSCRIPTION FACTOR FAMILY PROTEIN"/>
    <property type="match status" value="1"/>
</dbReference>
<keyword evidence="1" id="KW-0479">Metal-binding</keyword>
<evidence type="ECO:0000313" key="4">
    <source>
        <dbReference type="EMBL" id="KMZ69175.1"/>
    </source>
</evidence>
<dbReference type="PROSITE" id="PS50119">
    <property type="entry name" value="ZF_BBOX"/>
    <property type="match status" value="1"/>
</dbReference>
<dbReference type="CDD" id="cd19756">
    <property type="entry name" value="Bbox2"/>
    <property type="match status" value="1"/>
</dbReference>
<dbReference type="OrthoDB" id="1908108at2759"/>
<evidence type="ECO:0000259" key="3">
    <source>
        <dbReference type="PROSITE" id="PS50119"/>
    </source>
</evidence>
<dbReference type="AlphaFoldDB" id="A0A0K9PLT0"/>
<dbReference type="Proteomes" id="UP000036987">
    <property type="component" value="Unassembled WGS sequence"/>
</dbReference>
<accession>A0A0K9PLT0</accession>
<dbReference type="EMBL" id="LFYR01000785">
    <property type="protein sequence ID" value="KMZ69175.1"/>
    <property type="molecule type" value="Genomic_DNA"/>
</dbReference>
<proteinExistence type="predicted"/>
<gene>
    <name evidence="4" type="ORF">ZOSMA_21G00280</name>
</gene>
<keyword evidence="1" id="KW-0862">Zinc</keyword>
<dbReference type="Pfam" id="PF04640">
    <property type="entry name" value="PLATZ"/>
    <property type="match status" value="1"/>
</dbReference>
<feature type="compositionally biased region" description="Basic residues" evidence="2">
    <location>
        <begin position="216"/>
        <end position="226"/>
    </location>
</feature>
<evidence type="ECO:0000256" key="2">
    <source>
        <dbReference type="SAM" id="MobiDB-lite"/>
    </source>
</evidence>
<dbReference type="InterPro" id="IPR000315">
    <property type="entry name" value="Znf_B-box"/>
</dbReference>
<feature type="region of interest" description="Disordered" evidence="2">
    <location>
        <begin position="180"/>
        <end position="258"/>
    </location>
</feature>
<comment type="caution">
    <text evidence="4">The sequence shown here is derived from an EMBL/GenBank/DDBJ whole genome shotgun (WGS) entry which is preliminary data.</text>
</comment>
<protein>
    <submittedName>
        <fullName evidence="4">PLATZ transcription factor family protein</fullName>
    </submittedName>
</protein>